<dbReference type="EMBL" id="CP036261">
    <property type="protein sequence ID" value="QDS87864.1"/>
    <property type="molecule type" value="Genomic_DNA"/>
</dbReference>
<evidence type="ECO:0000256" key="1">
    <source>
        <dbReference type="SAM" id="Phobius"/>
    </source>
</evidence>
<feature type="transmembrane region" description="Helical" evidence="1">
    <location>
        <begin position="148"/>
        <end position="169"/>
    </location>
</feature>
<organism evidence="2 3">
    <name type="scientific">Rosistilla ulvae</name>
    <dbReference type="NCBI Taxonomy" id="1930277"/>
    <lineage>
        <taxon>Bacteria</taxon>
        <taxon>Pseudomonadati</taxon>
        <taxon>Planctomycetota</taxon>
        <taxon>Planctomycetia</taxon>
        <taxon>Pirellulales</taxon>
        <taxon>Pirellulaceae</taxon>
        <taxon>Rosistilla</taxon>
    </lineage>
</organism>
<feature type="transmembrane region" description="Helical" evidence="1">
    <location>
        <begin position="38"/>
        <end position="61"/>
    </location>
</feature>
<keyword evidence="1" id="KW-0472">Membrane</keyword>
<dbReference type="Proteomes" id="UP000319557">
    <property type="component" value="Chromosome"/>
</dbReference>
<feature type="transmembrane region" description="Helical" evidence="1">
    <location>
        <begin position="208"/>
        <end position="230"/>
    </location>
</feature>
<proteinExistence type="predicted"/>
<feature type="transmembrane region" description="Helical" evidence="1">
    <location>
        <begin position="123"/>
        <end position="142"/>
    </location>
</feature>
<gene>
    <name evidence="2" type="ORF">EC9_20470</name>
</gene>
<keyword evidence="1" id="KW-1133">Transmembrane helix</keyword>
<dbReference type="KEGG" id="ruv:EC9_20470"/>
<keyword evidence="3" id="KW-1185">Reference proteome</keyword>
<evidence type="ECO:0000313" key="3">
    <source>
        <dbReference type="Proteomes" id="UP000319557"/>
    </source>
</evidence>
<dbReference type="AlphaFoldDB" id="A0A517LZ15"/>
<feature type="transmembrane region" description="Helical" evidence="1">
    <location>
        <begin position="6"/>
        <end position="26"/>
    </location>
</feature>
<feature type="transmembrane region" description="Helical" evidence="1">
    <location>
        <begin position="181"/>
        <end position="202"/>
    </location>
</feature>
<protein>
    <submittedName>
        <fullName evidence="2">Uncharacterized protein</fullName>
    </submittedName>
</protein>
<evidence type="ECO:0000313" key="2">
    <source>
        <dbReference type="EMBL" id="QDS87864.1"/>
    </source>
</evidence>
<feature type="transmembrane region" description="Helical" evidence="1">
    <location>
        <begin position="81"/>
        <end position="111"/>
    </location>
</feature>
<reference evidence="2 3" key="1">
    <citation type="submission" date="2019-02" db="EMBL/GenBank/DDBJ databases">
        <title>Deep-cultivation of Planctomycetes and their phenomic and genomic characterization uncovers novel biology.</title>
        <authorList>
            <person name="Wiegand S."/>
            <person name="Jogler M."/>
            <person name="Boedeker C."/>
            <person name="Pinto D."/>
            <person name="Vollmers J."/>
            <person name="Rivas-Marin E."/>
            <person name="Kohn T."/>
            <person name="Peeters S.H."/>
            <person name="Heuer A."/>
            <person name="Rast P."/>
            <person name="Oberbeckmann S."/>
            <person name="Bunk B."/>
            <person name="Jeske O."/>
            <person name="Meyerdierks A."/>
            <person name="Storesund J.E."/>
            <person name="Kallscheuer N."/>
            <person name="Luecker S."/>
            <person name="Lage O.M."/>
            <person name="Pohl T."/>
            <person name="Merkel B.J."/>
            <person name="Hornburger P."/>
            <person name="Mueller R.-W."/>
            <person name="Bruemmer F."/>
            <person name="Labrenz M."/>
            <person name="Spormann A.M."/>
            <person name="Op den Camp H."/>
            <person name="Overmann J."/>
            <person name="Amann R."/>
            <person name="Jetten M.S.M."/>
            <person name="Mascher T."/>
            <person name="Medema M.H."/>
            <person name="Devos D.P."/>
            <person name="Kaster A.-K."/>
            <person name="Ovreas L."/>
            <person name="Rohde M."/>
            <person name="Galperin M.Y."/>
            <person name="Jogler C."/>
        </authorList>
    </citation>
    <scope>NUCLEOTIDE SEQUENCE [LARGE SCALE GENOMIC DNA]</scope>
    <source>
        <strain evidence="2 3">EC9</strain>
    </source>
</reference>
<keyword evidence="1" id="KW-0812">Transmembrane</keyword>
<name>A0A517LZ15_9BACT</name>
<accession>A0A517LZ15</accession>
<sequence length="231" mass="25088">MLAPTWSYALLVVLAGLLGWAIPWFYQWTESDQSRMSPLVGQFALALAIAGVTACCSLPWLPLRSDPAPSPTVRFQTRTLLLITTLVAIGFAGMLHFPMAISLLLCGATYLHLLWFVVRYRPYRWAAAAMLGCMDLPFAWVASDGNLIAIGQALLGLIAGLPMLLPAGFIASGLGHNFHDLAWLPVLLTVGQLFLGTWIIRLGTKPTIAYLIASLLISLFGSFCFHAMVLA</sequence>